<name>A0ACC1A8D0_9ROSI</name>
<reference evidence="2" key="1">
    <citation type="journal article" date="2023" name="G3 (Bethesda)">
        <title>Genome assembly and association tests identify interacting loci associated with vigor, precocity, and sex in interspecific pistachio rootstocks.</title>
        <authorList>
            <person name="Palmer W."/>
            <person name="Jacygrad E."/>
            <person name="Sagayaradj S."/>
            <person name="Cavanaugh K."/>
            <person name="Han R."/>
            <person name="Bertier L."/>
            <person name="Beede B."/>
            <person name="Kafkas S."/>
            <person name="Golino D."/>
            <person name="Preece J."/>
            <person name="Michelmore R."/>
        </authorList>
    </citation>
    <scope>NUCLEOTIDE SEQUENCE [LARGE SCALE GENOMIC DNA]</scope>
</reference>
<organism evidence="1 2">
    <name type="scientific">Pistacia atlantica</name>
    <dbReference type="NCBI Taxonomy" id="434234"/>
    <lineage>
        <taxon>Eukaryota</taxon>
        <taxon>Viridiplantae</taxon>
        <taxon>Streptophyta</taxon>
        <taxon>Embryophyta</taxon>
        <taxon>Tracheophyta</taxon>
        <taxon>Spermatophyta</taxon>
        <taxon>Magnoliopsida</taxon>
        <taxon>eudicotyledons</taxon>
        <taxon>Gunneridae</taxon>
        <taxon>Pentapetalae</taxon>
        <taxon>rosids</taxon>
        <taxon>malvids</taxon>
        <taxon>Sapindales</taxon>
        <taxon>Anacardiaceae</taxon>
        <taxon>Pistacia</taxon>
    </lineage>
</organism>
<proteinExistence type="predicted"/>
<dbReference type="Proteomes" id="UP001164250">
    <property type="component" value="Chromosome 12"/>
</dbReference>
<evidence type="ECO:0000313" key="2">
    <source>
        <dbReference type="Proteomes" id="UP001164250"/>
    </source>
</evidence>
<gene>
    <name evidence="1" type="ORF">Patl1_10936</name>
</gene>
<sequence>MVKARDSENTSNLKRGSWSPEEDQKLIAYISKYGIWNWTEMPKPAGLLRTGKSCRLRWMNYLRPDIKRGNFTQEEEEIIIQMHQELGNRTPEASNMDGYKESPISSELSIDDYSSSSPPEPAGEIYENQTIKENIGSSNTYRDLQSLLEQYSFPMENLYKVDGCGATAQGGLSKEELQIIFEQPFPMEGSDMMEGYGAIPYHGIEVSNSQWGLQEGPYLFSSNYEGGNDFWPYFLMEANDDGI</sequence>
<comment type="caution">
    <text evidence="1">The sequence shown here is derived from an EMBL/GenBank/DDBJ whole genome shotgun (WGS) entry which is preliminary data.</text>
</comment>
<protein>
    <submittedName>
        <fullName evidence="1">Uncharacterized protein</fullName>
    </submittedName>
</protein>
<dbReference type="EMBL" id="CM047908">
    <property type="protein sequence ID" value="KAJ0082051.1"/>
    <property type="molecule type" value="Genomic_DNA"/>
</dbReference>
<keyword evidence="2" id="KW-1185">Reference proteome</keyword>
<accession>A0ACC1A8D0</accession>
<evidence type="ECO:0000313" key="1">
    <source>
        <dbReference type="EMBL" id="KAJ0082051.1"/>
    </source>
</evidence>